<dbReference type="Pfam" id="PF00481">
    <property type="entry name" value="PP2C"/>
    <property type="match status" value="1"/>
</dbReference>
<proteinExistence type="predicted"/>
<evidence type="ECO:0000313" key="3">
    <source>
        <dbReference type="EMBL" id="GAX72575.1"/>
    </source>
</evidence>
<accession>A0A250WP20</accession>
<dbReference type="InterPro" id="IPR015655">
    <property type="entry name" value="PP2C"/>
</dbReference>
<dbReference type="CDD" id="cd00143">
    <property type="entry name" value="PP2Cc"/>
    <property type="match status" value="1"/>
</dbReference>
<dbReference type="GO" id="GO:0004722">
    <property type="term" value="F:protein serine/threonine phosphatase activity"/>
    <property type="evidence" value="ECO:0007669"/>
    <property type="project" value="InterPro"/>
</dbReference>
<dbReference type="PROSITE" id="PS51746">
    <property type="entry name" value="PPM_2"/>
    <property type="match status" value="1"/>
</dbReference>
<reference evidence="3 4" key="1">
    <citation type="submission" date="2017-08" db="EMBL/GenBank/DDBJ databases">
        <title>Acidophilic green algal genome provides insights into adaptation to an acidic environment.</title>
        <authorList>
            <person name="Hirooka S."/>
            <person name="Hirose Y."/>
            <person name="Kanesaki Y."/>
            <person name="Higuchi S."/>
            <person name="Fujiwara T."/>
            <person name="Onuma R."/>
            <person name="Era A."/>
            <person name="Ohbayashi R."/>
            <person name="Uzuka A."/>
            <person name="Nozaki H."/>
            <person name="Yoshikawa H."/>
            <person name="Miyagishima S.Y."/>
        </authorList>
    </citation>
    <scope>NUCLEOTIDE SEQUENCE [LARGE SCALE GENOMIC DNA]</scope>
    <source>
        <strain evidence="3 4">NIES-2499</strain>
    </source>
</reference>
<feature type="compositionally biased region" description="Low complexity" evidence="1">
    <location>
        <begin position="100"/>
        <end position="117"/>
    </location>
</feature>
<comment type="caution">
    <text evidence="3">The sequence shown here is derived from an EMBL/GenBank/DDBJ whole genome shotgun (WGS) entry which is preliminary data.</text>
</comment>
<feature type="compositionally biased region" description="Polar residues" evidence="1">
    <location>
        <begin position="86"/>
        <end position="99"/>
    </location>
</feature>
<dbReference type="SUPFAM" id="SSF81606">
    <property type="entry name" value="PP2C-like"/>
    <property type="match status" value="1"/>
</dbReference>
<feature type="compositionally biased region" description="Low complexity" evidence="1">
    <location>
        <begin position="52"/>
        <end position="64"/>
    </location>
</feature>
<dbReference type="Proteomes" id="UP000232323">
    <property type="component" value="Unassembled WGS sequence"/>
</dbReference>
<dbReference type="Gene3D" id="3.60.40.10">
    <property type="entry name" value="PPM-type phosphatase domain"/>
    <property type="match status" value="1"/>
</dbReference>
<dbReference type="OrthoDB" id="547823at2759"/>
<feature type="region of interest" description="Disordered" evidence="1">
    <location>
        <begin position="1"/>
        <end position="144"/>
    </location>
</feature>
<keyword evidence="4" id="KW-1185">Reference proteome</keyword>
<dbReference type="STRING" id="1157962.A0A250WP20"/>
<feature type="domain" description="PPM-type phosphatase" evidence="2">
    <location>
        <begin position="211"/>
        <end position="493"/>
    </location>
</feature>
<sequence length="497" mass="51834">MYGENKSGNGRRKSSFDAAPTSVTTRPSSNGRRGSNVQQSPMRGSFGRTEYSSSFRDSPSDQSSKNGLRRSEADNGPAVNGKLDRMNTTSPSSSPKVQATNGMNSSSVGVGHSVTSTLTLTRQVSDRPKVSGGGVRSILGTTMPSSVMGGGNRAISSSFNSRGVAAVMNSTAPPIMQQSIRGRLMGSPSSPSSPSNNASEQEAQLGDIIAGYGSMSIQGQREYQEDRVAFLYTGGSSSSSGTTAQLGNSLAVAVYDGHGGDAVSKELERVLLQTIMRGIHDLNARLGPNDTTGPTPAAIQSVIASSYTQTNHDMSMRLSSSASEAGSCAVTTVITKAAGSLYIFCANAGDCRAVLYTGPPGGKRAERMTVDHKPHPQVCPSEIARVTAAGGCVLWGRVQGCLAVSRAFGDRSLQPYVIADPDIKYRPVNIEQDSFLYLVSDGVTDMIEDTTGCAVVNDVLSRGGSSAQAADALVRAAYQAGSGDNISAVVLRLRKRT</sequence>
<dbReference type="PANTHER" id="PTHR47992">
    <property type="entry name" value="PROTEIN PHOSPHATASE"/>
    <property type="match status" value="1"/>
</dbReference>
<dbReference type="AlphaFoldDB" id="A0A250WP20"/>
<protein>
    <recommendedName>
        <fullName evidence="2">PPM-type phosphatase domain-containing protein</fullName>
    </recommendedName>
</protein>
<name>A0A250WP20_9CHLO</name>
<dbReference type="EMBL" id="BEGY01000001">
    <property type="protein sequence ID" value="GAX72575.1"/>
    <property type="molecule type" value="Genomic_DNA"/>
</dbReference>
<dbReference type="InterPro" id="IPR001932">
    <property type="entry name" value="PPM-type_phosphatase-like_dom"/>
</dbReference>
<evidence type="ECO:0000256" key="1">
    <source>
        <dbReference type="SAM" id="MobiDB-lite"/>
    </source>
</evidence>
<feature type="compositionally biased region" description="Polar residues" evidence="1">
    <location>
        <begin position="21"/>
        <end position="42"/>
    </location>
</feature>
<dbReference type="InterPro" id="IPR036457">
    <property type="entry name" value="PPM-type-like_dom_sf"/>
</dbReference>
<organism evidence="3 4">
    <name type="scientific">Chlamydomonas eustigma</name>
    <dbReference type="NCBI Taxonomy" id="1157962"/>
    <lineage>
        <taxon>Eukaryota</taxon>
        <taxon>Viridiplantae</taxon>
        <taxon>Chlorophyta</taxon>
        <taxon>core chlorophytes</taxon>
        <taxon>Chlorophyceae</taxon>
        <taxon>CS clade</taxon>
        <taxon>Chlamydomonadales</taxon>
        <taxon>Chlamydomonadaceae</taxon>
        <taxon>Chlamydomonas</taxon>
    </lineage>
</organism>
<gene>
    <name evidence="3" type="ORF">CEUSTIGMA_g31.t1</name>
</gene>
<evidence type="ECO:0000259" key="2">
    <source>
        <dbReference type="PROSITE" id="PS51746"/>
    </source>
</evidence>
<evidence type="ECO:0000313" key="4">
    <source>
        <dbReference type="Proteomes" id="UP000232323"/>
    </source>
</evidence>
<feature type="region of interest" description="Disordered" evidence="1">
    <location>
        <begin position="182"/>
        <end position="201"/>
    </location>
</feature>
<dbReference type="SMART" id="SM00332">
    <property type="entry name" value="PP2Cc"/>
    <property type="match status" value="1"/>
</dbReference>